<protein>
    <submittedName>
        <fullName evidence="3">Colanic acid/amylovoran biosynthesis glycosyltransferase</fullName>
    </submittedName>
</protein>
<evidence type="ECO:0000313" key="4">
    <source>
        <dbReference type="Proteomes" id="UP000199438"/>
    </source>
</evidence>
<dbReference type="Pfam" id="PF00534">
    <property type="entry name" value="Glycos_transf_1"/>
    <property type="match status" value="1"/>
</dbReference>
<keyword evidence="3" id="KW-0808">Transferase</keyword>
<dbReference type="InterPro" id="IPR050194">
    <property type="entry name" value="Glycosyltransferase_grp1"/>
</dbReference>
<dbReference type="RefSeq" id="WP_092544064.1">
    <property type="nucleotide sequence ID" value="NZ_FOKV01000008.1"/>
</dbReference>
<dbReference type="Pfam" id="PF13439">
    <property type="entry name" value="Glyco_transf_4"/>
    <property type="match status" value="1"/>
</dbReference>
<dbReference type="Gene3D" id="3.40.50.2000">
    <property type="entry name" value="Glycogen Phosphorylase B"/>
    <property type="match status" value="2"/>
</dbReference>
<dbReference type="PANTHER" id="PTHR45947">
    <property type="entry name" value="SULFOQUINOVOSYL TRANSFERASE SQD2"/>
    <property type="match status" value="1"/>
</dbReference>
<dbReference type="InterPro" id="IPR001296">
    <property type="entry name" value="Glyco_trans_1"/>
</dbReference>
<dbReference type="AlphaFoldDB" id="A0A1I1LLJ1"/>
<keyword evidence="4" id="KW-1185">Reference proteome</keyword>
<dbReference type="SUPFAM" id="SSF53756">
    <property type="entry name" value="UDP-Glycosyltransferase/glycogen phosphorylase"/>
    <property type="match status" value="1"/>
</dbReference>
<proteinExistence type="predicted"/>
<evidence type="ECO:0000259" key="2">
    <source>
        <dbReference type="Pfam" id="PF13439"/>
    </source>
</evidence>
<dbReference type="Proteomes" id="UP000199438">
    <property type="component" value="Unassembled WGS sequence"/>
</dbReference>
<accession>A0A1I1LLJ1</accession>
<feature type="domain" description="Glycosyltransferase subfamily 4-like N-terminal" evidence="2">
    <location>
        <begin position="18"/>
        <end position="213"/>
    </location>
</feature>
<dbReference type="STRING" id="1334022.SAMN04487907_10860"/>
<feature type="domain" description="Glycosyl transferase family 1" evidence="1">
    <location>
        <begin position="221"/>
        <end position="387"/>
    </location>
</feature>
<evidence type="ECO:0000259" key="1">
    <source>
        <dbReference type="Pfam" id="PF00534"/>
    </source>
</evidence>
<evidence type="ECO:0000313" key="3">
    <source>
        <dbReference type="EMBL" id="SFC74067.1"/>
    </source>
</evidence>
<gene>
    <name evidence="3" type="ORF">SAMN04487907_10860</name>
</gene>
<name>A0A1I1LLJ1_9FLAO</name>
<dbReference type="EMBL" id="FOKV01000008">
    <property type="protein sequence ID" value="SFC74067.1"/>
    <property type="molecule type" value="Genomic_DNA"/>
</dbReference>
<dbReference type="PANTHER" id="PTHR45947:SF3">
    <property type="entry name" value="SULFOQUINOVOSYL TRANSFERASE SQD2"/>
    <property type="match status" value="1"/>
</dbReference>
<dbReference type="GO" id="GO:0016757">
    <property type="term" value="F:glycosyltransferase activity"/>
    <property type="evidence" value="ECO:0007669"/>
    <property type="project" value="InterPro"/>
</dbReference>
<dbReference type="InterPro" id="IPR028098">
    <property type="entry name" value="Glyco_trans_4-like_N"/>
</dbReference>
<sequence length="412" mass="47643">MKKLKIAFIVQSFPTVSETFVVNQIINLIDEGYDVTIFSFNKNTNPIIHKNVLDYKLIDKTIYWEETKISKIGRFIEFLTFLLKNHEHISFRKIFRIFNFKKYGKKALNLRNYTRYRWITKQASFDIFHAHFGPSGKYVAEMKSFGFFSNAKFITSFHGYDISPHLLSYYIADYKLLFSEVDLLTVNTIYTEKLLRRITRKNKIEILPVGLNTRIFKGNALSENNKVQLLFVGRLISFKAPDLVIKIAEKLIQNGKQFHIDIIGEGVMYTQLEEYIHKNSLDNFIKLRGALSQEEIISYMSKSDIFIFPGIYDSNGRAETQGLVLQEAQAMELPVIVSDVGGMKYGMINNITGFVVEEKNIAGFVDKIELLIADKELRKEMGKQGRKFVVSNYDSKVLGNKLTALYDQILNE</sequence>
<dbReference type="OrthoDB" id="832722at2"/>
<reference evidence="4" key="1">
    <citation type="submission" date="2016-10" db="EMBL/GenBank/DDBJ databases">
        <authorList>
            <person name="Varghese N."/>
            <person name="Submissions S."/>
        </authorList>
    </citation>
    <scope>NUCLEOTIDE SEQUENCE [LARGE SCALE GENOMIC DNA]</scope>
    <source>
        <strain evidence="4">DSM 24499</strain>
    </source>
</reference>
<organism evidence="3 4">
    <name type="scientific">Zunongwangia mangrovi</name>
    <dbReference type="NCBI Taxonomy" id="1334022"/>
    <lineage>
        <taxon>Bacteria</taxon>
        <taxon>Pseudomonadati</taxon>
        <taxon>Bacteroidota</taxon>
        <taxon>Flavobacteriia</taxon>
        <taxon>Flavobacteriales</taxon>
        <taxon>Flavobacteriaceae</taxon>
        <taxon>Zunongwangia</taxon>
    </lineage>
</organism>